<proteinExistence type="inferred from homology"/>
<keyword evidence="3" id="KW-0378">Hydrolase</keyword>
<keyword evidence="8" id="KW-1185">Reference proteome</keyword>
<name>A0A8K0DVW4_9ROSA</name>
<evidence type="ECO:0000313" key="8">
    <source>
        <dbReference type="Proteomes" id="UP000796880"/>
    </source>
</evidence>
<dbReference type="PANTHER" id="PTHR48449:SF1">
    <property type="entry name" value="DUF1985 DOMAIN-CONTAINING PROTEIN"/>
    <property type="match status" value="1"/>
</dbReference>
<evidence type="ECO:0000256" key="3">
    <source>
        <dbReference type="ARBA" id="ARBA00022801"/>
    </source>
</evidence>
<dbReference type="EMBL" id="VOIH02000009">
    <property type="protein sequence ID" value="KAF3438482.1"/>
    <property type="molecule type" value="Genomic_DNA"/>
</dbReference>
<sequence length="404" mass="47692">MLYLRMQEIILSAGIVHNMLVRQANSICEDVMEFNFNGKGAIFTKAEFGFITGLKMENSVNVPPPPQSNRIRNKYFSHLKKIKNSNVRDVFLYSKRSKREDKDDMVRLGLIYFLECGLLGKKSQVWGYETIPLMRELYATKVDNSFPRICNWKATNLPVFKSVGKELFDNVEEYYRLDTYENMPMNEECEICDEETNVIQNDSEVQLISPSKVIQREPHIKKRARKLKLPFVVSIETRETLNNIFPPLMDFDPKKPFPDDISMKFFDYLTSEMDEVIDYSICEVNKEFFRDLVQEEWLNDKVLMPHNIKDTHWMLAKIDLPNRHVFIYDSTLMKSTNRDQFKPLWIMLPYILRQANFFIHRGRCSKSNCSNSTQKSVRTGTRRWPPTPRKWLPTPPSMAAYRKR</sequence>
<evidence type="ECO:0000256" key="2">
    <source>
        <dbReference type="ARBA" id="ARBA00022670"/>
    </source>
</evidence>
<comment type="caution">
    <text evidence="7">The sequence shown here is derived from an EMBL/GenBank/DDBJ whole genome shotgun (WGS) entry which is preliminary data.</text>
</comment>
<dbReference type="InterPro" id="IPR015410">
    <property type="entry name" value="DUF1985"/>
</dbReference>
<feature type="region of interest" description="Disordered" evidence="4">
    <location>
        <begin position="369"/>
        <end position="404"/>
    </location>
</feature>
<evidence type="ECO:0000313" key="7">
    <source>
        <dbReference type="EMBL" id="KAF3438482.1"/>
    </source>
</evidence>
<evidence type="ECO:0008006" key="9">
    <source>
        <dbReference type="Google" id="ProtNLM"/>
    </source>
</evidence>
<organism evidence="7 8">
    <name type="scientific">Rhamnella rubrinervis</name>
    <dbReference type="NCBI Taxonomy" id="2594499"/>
    <lineage>
        <taxon>Eukaryota</taxon>
        <taxon>Viridiplantae</taxon>
        <taxon>Streptophyta</taxon>
        <taxon>Embryophyta</taxon>
        <taxon>Tracheophyta</taxon>
        <taxon>Spermatophyta</taxon>
        <taxon>Magnoliopsida</taxon>
        <taxon>eudicotyledons</taxon>
        <taxon>Gunneridae</taxon>
        <taxon>Pentapetalae</taxon>
        <taxon>rosids</taxon>
        <taxon>fabids</taxon>
        <taxon>Rosales</taxon>
        <taxon>Rhamnaceae</taxon>
        <taxon>rhamnoid group</taxon>
        <taxon>Rhamneae</taxon>
        <taxon>Rhamnella</taxon>
    </lineage>
</organism>
<comment type="similarity">
    <text evidence="1">Belongs to the peptidase C48 family.</text>
</comment>
<gene>
    <name evidence="7" type="ORF">FNV43_RR21244</name>
</gene>
<evidence type="ECO:0000256" key="1">
    <source>
        <dbReference type="ARBA" id="ARBA00005234"/>
    </source>
</evidence>
<feature type="domain" description="DUF1985" evidence="6">
    <location>
        <begin position="20"/>
        <end position="123"/>
    </location>
</feature>
<dbReference type="AlphaFoldDB" id="A0A8K0DVW4"/>
<dbReference type="InterPro" id="IPR038765">
    <property type="entry name" value="Papain-like_cys_pep_sf"/>
</dbReference>
<reference evidence="7" key="1">
    <citation type="submission" date="2020-03" db="EMBL/GenBank/DDBJ databases">
        <title>A high-quality chromosome-level genome assembly of a woody plant with both climbing and erect habits, Rhamnella rubrinervis.</title>
        <authorList>
            <person name="Lu Z."/>
            <person name="Yang Y."/>
            <person name="Zhu X."/>
            <person name="Sun Y."/>
        </authorList>
    </citation>
    <scope>NUCLEOTIDE SEQUENCE</scope>
    <source>
        <strain evidence="7">BYM</strain>
        <tissue evidence="7">Leaf</tissue>
    </source>
</reference>
<dbReference type="GO" id="GO:0008234">
    <property type="term" value="F:cysteine-type peptidase activity"/>
    <property type="evidence" value="ECO:0007669"/>
    <property type="project" value="InterPro"/>
</dbReference>
<accession>A0A8K0DVW4</accession>
<keyword evidence="2" id="KW-0645">Protease</keyword>
<dbReference type="PANTHER" id="PTHR48449">
    <property type="entry name" value="DUF1985 DOMAIN-CONTAINING PROTEIN"/>
    <property type="match status" value="1"/>
</dbReference>
<evidence type="ECO:0000256" key="4">
    <source>
        <dbReference type="SAM" id="MobiDB-lite"/>
    </source>
</evidence>
<dbReference type="Pfam" id="PF02902">
    <property type="entry name" value="Peptidase_C48"/>
    <property type="match status" value="1"/>
</dbReference>
<dbReference type="Gene3D" id="3.40.395.10">
    <property type="entry name" value="Adenoviral Proteinase, Chain A"/>
    <property type="match status" value="1"/>
</dbReference>
<feature type="domain" description="Ubiquitin-like protease family profile" evidence="5">
    <location>
        <begin position="294"/>
        <end position="356"/>
    </location>
</feature>
<dbReference type="Pfam" id="PF09331">
    <property type="entry name" value="DUF1985"/>
    <property type="match status" value="1"/>
</dbReference>
<protein>
    <recommendedName>
        <fullName evidence="9">Ubiquitin-like protease family profile domain-containing protein</fullName>
    </recommendedName>
</protein>
<dbReference type="OrthoDB" id="1930729at2759"/>
<evidence type="ECO:0000259" key="5">
    <source>
        <dbReference type="Pfam" id="PF02902"/>
    </source>
</evidence>
<dbReference type="GO" id="GO:0006508">
    <property type="term" value="P:proteolysis"/>
    <property type="evidence" value="ECO:0007669"/>
    <property type="project" value="UniProtKB-KW"/>
</dbReference>
<dbReference type="Proteomes" id="UP000796880">
    <property type="component" value="Unassembled WGS sequence"/>
</dbReference>
<dbReference type="InterPro" id="IPR003653">
    <property type="entry name" value="Peptidase_C48_C"/>
</dbReference>
<evidence type="ECO:0000259" key="6">
    <source>
        <dbReference type="Pfam" id="PF09331"/>
    </source>
</evidence>
<feature type="compositionally biased region" description="Pro residues" evidence="4">
    <location>
        <begin position="385"/>
        <end position="396"/>
    </location>
</feature>
<dbReference type="SUPFAM" id="SSF54001">
    <property type="entry name" value="Cysteine proteinases"/>
    <property type="match status" value="1"/>
</dbReference>